<evidence type="ECO:0000313" key="15">
    <source>
        <dbReference type="EMBL" id="AYR05692.1"/>
    </source>
</evidence>
<dbReference type="SUPFAM" id="SSF48024">
    <property type="entry name" value="N-terminal domain of DnaB helicase"/>
    <property type="match status" value="1"/>
</dbReference>
<evidence type="ECO:0000256" key="6">
    <source>
        <dbReference type="ARBA" id="ARBA00022801"/>
    </source>
</evidence>
<comment type="function">
    <text evidence="11">The intein is an endonuclease.</text>
</comment>
<evidence type="ECO:0000256" key="8">
    <source>
        <dbReference type="ARBA" id="ARBA00022840"/>
    </source>
</evidence>
<geneLocation type="plastid" evidence="15"/>
<dbReference type="SUPFAM" id="SSF51294">
    <property type="entry name" value="Hedgehog/intein (Hint) domain"/>
    <property type="match status" value="1"/>
</dbReference>
<evidence type="ECO:0000256" key="5">
    <source>
        <dbReference type="ARBA" id="ARBA00022741"/>
    </source>
</evidence>
<evidence type="ECO:0000256" key="11">
    <source>
        <dbReference type="ARBA" id="ARBA00044940"/>
    </source>
</evidence>
<dbReference type="Pfam" id="PF00772">
    <property type="entry name" value="DnaB"/>
    <property type="match status" value="1"/>
</dbReference>
<keyword evidence="10" id="KW-0413">Isomerase</keyword>
<keyword evidence="3 13" id="KW-0235">DNA replication</keyword>
<organism evidence="15">
    <name type="scientific">Synarthrophyton chejuense</name>
    <dbReference type="NCBI Taxonomy" id="2485825"/>
    <lineage>
        <taxon>Eukaryota</taxon>
        <taxon>Rhodophyta</taxon>
        <taxon>Florideophyceae</taxon>
        <taxon>Corallinophycidae</taxon>
        <taxon>Hapalidiales</taxon>
        <taxon>Hapalidiaceae</taxon>
        <taxon>Melobesioideae</taxon>
        <taxon>Synarthrophyton</taxon>
    </lineage>
</organism>
<dbReference type="GO" id="GO:0005524">
    <property type="term" value="F:ATP binding"/>
    <property type="evidence" value="ECO:0007669"/>
    <property type="project" value="UniProtKB-UniRule"/>
</dbReference>
<keyword evidence="2 13" id="KW-0639">Primosome</keyword>
<evidence type="ECO:0000256" key="13">
    <source>
        <dbReference type="RuleBase" id="RU362085"/>
    </source>
</evidence>
<dbReference type="CDD" id="cd00984">
    <property type="entry name" value="DnaB_C"/>
    <property type="match status" value="1"/>
</dbReference>
<evidence type="ECO:0000256" key="3">
    <source>
        <dbReference type="ARBA" id="ARBA00022705"/>
    </source>
</evidence>
<keyword evidence="6 13" id="KW-0378">Hydrolase</keyword>
<dbReference type="InterPro" id="IPR036185">
    <property type="entry name" value="DNA_heli_DnaB-like_N_sf"/>
</dbReference>
<keyword evidence="4" id="KW-0677">Repeat</keyword>
<dbReference type="InterPro" id="IPR007693">
    <property type="entry name" value="DNA_helicase_DnaB-like_N"/>
</dbReference>
<dbReference type="GO" id="GO:0003677">
    <property type="term" value="F:DNA binding"/>
    <property type="evidence" value="ECO:0007669"/>
    <property type="project" value="UniProtKB-UniRule"/>
</dbReference>
<reference evidence="15" key="1">
    <citation type="journal article" date="2018" name="Genome Biol. Evol.">
        <title>Mitochondrial and Plastid Genomes from Coralline Red Algae Provide Insights into the Incongruent Evolutionary Histories of Organelles.</title>
        <authorList>
            <person name="Lee J."/>
            <person name="Song H.J."/>
            <person name="In Park S."/>
            <person name="Lee Y.M."/>
            <person name="Jeong S.Y."/>
            <person name="Oh Cho T."/>
            <person name="Kim J.H."/>
            <person name="Choi H.G."/>
            <person name="Choi C.G."/>
            <person name="Nelson W.A."/>
            <person name="Fredericq S."/>
            <person name="Bhattacharya D."/>
            <person name="Su Yoon H."/>
        </authorList>
    </citation>
    <scope>NUCLEOTIDE SEQUENCE</scope>
</reference>
<feature type="domain" description="SF4 helicase" evidence="14">
    <location>
        <begin position="190"/>
        <end position="396"/>
    </location>
</feature>
<dbReference type="GeneID" id="38463422"/>
<keyword evidence="5 13" id="KW-0547">Nucleotide-binding</keyword>
<gene>
    <name evidence="15" type="primary">dnaB</name>
</gene>
<comment type="similarity">
    <text evidence="1 13">Belongs to the helicase family. DnaB subfamily.</text>
</comment>
<dbReference type="AlphaFoldDB" id="A0A3G3MFU7"/>
<dbReference type="PROSITE" id="PS51199">
    <property type="entry name" value="SF4_HELICASE"/>
    <property type="match status" value="2"/>
</dbReference>
<keyword evidence="9 13" id="KW-0238">DNA-binding</keyword>
<dbReference type="InterPro" id="IPR007692">
    <property type="entry name" value="DNA_helicase_DnaB"/>
</dbReference>
<keyword evidence="15" id="KW-0934">Plastid</keyword>
<dbReference type="Gene3D" id="2.170.16.10">
    <property type="entry name" value="Hedgehog/Intein (Hint) domain"/>
    <property type="match status" value="1"/>
</dbReference>
<dbReference type="EMBL" id="MH281626">
    <property type="protein sequence ID" value="AYR05692.1"/>
    <property type="molecule type" value="Genomic_DNA"/>
</dbReference>
<dbReference type="EC" id="5.6.2.3" evidence="13"/>
<comment type="function">
    <text evidence="13">The main replicative DNA helicase, it participates in initiation and elongation during chromosome replication. Travels ahead of the DNA replisome, separating dsDNA into templates for DNA synthesis. A processive ATP-dependent 5'-3' DNA helicase it has DNA-dependent ATPase activity.</text>
</comment>
<keyword evidence="8 13" id="KW-0067">ATP-binding</keyword>
<evidence type="ECO:0000259" key="14">
    <source>
        <dbReference type="PROSITE" id="PS51199"/>
    </source>
</evidence>
<evidence type="ECO:0000256" key="1">
    <source>
        <dbReference type="ARBA" id="ARBA00008428"/>
    </source>
</evidence>
<dbReference type="SUPFAM" id="SSF52540">
    <property type="entry name" value="P-loop containing nucleoside triphosphate hydrolases"/>
    <property type="match status" value="1"/>
</dbReference>
<dbReference type="NCBIfam" id="TIGR00665">
    <property type="entry name" value="DnaB"/>
    <property type="match status" value="1"/>
</dbReference>
<dbReference type="InterPro" id="IPR016136">
    <property type="entry name" value="DNA_helicase_N/primase_C"/>
</dbReference>
<name>A0A3G3MFU7_9FLOR</name>
<dbReference type="InterPro" id="IPR036844">
    <property type="entry name" value="Hint_dom_sf"/>
</dbReference>
<evidence type="ECO:0000256" key="7">
    <source>
        <dbReference type="ARBA" id="ARBA00022806"/>
    </source>
</evidence>
<protein>
    <recommendedName>
        <fullName evidence="13">Replicative DNA helicase</fullName>
        <ecNumber evidence="13">5.6.2.3</ecNumber>
    </recommendedName>
</protein>
<dbReference type="Gene3D" id="3.40.50.300">
    <property type="entry name" value="P-loop containing nucleotide triphosphate hydrolases"/>
    <property type="match status" value="2"/>
</dbReference>
<dbReference type="RefSeq" id="YP_009541683.1">
    <property type="nucleotide sequence ID" value="NC_039977.1"/>
</dbReference>
<evidence type="ECO:0000256" key="10">
    <source>
        <dbReference type="ARBA" id="ARBA00023235"/>
    </source>
</evidence>
<proteinExistence type="inferred from homology"/>
<dbReference type="GO" id="GO:0005829">
    <property type="term" value="C:cytosol"/>
    <property type="evidence" value="ECO:0007669"/>
    <property type="project" value="TreeGrafter"/>
</dbReference>
<evidence type="ECO:0000256" key="2">
    <source>
        <dbReference type="ARBA" id="ARBA00022515"/>
    </source>
</evidence>
<feature type="domain" description="SF4 helicase" evidence="14">
    <location>
        <begin position="528"/>
        <end position="584"/>
    </location>
</feature>
<sequence length="591" mass="69594">MVKKIKYKINCKTLPPQNIVAEEILLGNLLVNKSIADTIIGNVKSDFFSLEKHQILYLNIINIYNQYDYISTTHLIYLLWHNKVLSKIGGIEQITYLIQKSQILLSYTEDKYNTQEYIKVIYKNYIRRAFIQYGQNILQLSYINNITIQELYNKSSQYLQEINKIIDYKQNDQLQNLISDFLLKFNKSITKEINQNTESGFQGLDNITKGFQDGDLIVIAGRPSMGKTSFAINITKNIILNLNLGVYIFSLEMSKNQILDKIISSISNIKVNNIQKKILKEYEWPKLHKACKLLMQTQLYIDDKGQSSIKYIISKVKLVNSTNKKKTIIIIDYLQLIQSNKLKIDNRTQELGYITRELKLLAKSLNIPIIILSQLNRSIENRINKRPLLSDLRESGCISYENLPNKNLQKIETLHNFKSFYKTYISFFHHLKKSSKQYTYFLASNNNNIKVTHNHKILTEERWKKEDQIKKHNNNSSYRNYYIRKNLKSYIELNILLIIKLLNNNKVYDIEMNEYCNFLTNKQIIHNSIEQDADLVLMLYQEEKSIKDKIIDIIISKHRNGPVGSFQLLFHKNMCKFHDLQNRKPFHNIEI</sequence>
<dbReference type="PANTHER" id="PTHR30153">
    <property type="entry name" value="REPLICATIVE DNA HELICASE DNAB"/>
    <property type="match status" value="1"/>
</dbReference>
<evidence type="ECO:0000256" key="4">
    <source>
        <dbReference type="ARBA" id="ARBA00022737"/>
    </source>
</evidence>
<keyword evidence="7 13" id="KW-0347">Helicase</keyword>
<dbReference type="PANTHER" id="PTHR30153:SF2">
    <property type="entry name" value="REPLICATIVE DNA HELICASE"/>
    <property type="match status" value="1"/>
</dbReference>
<accession>A0A3G3MFU7</accession>
<evidence type="ECO:0000256" key="12">
    <source>
        <dbReference type="ARBA" id="ARBA00048954"/>
    </source>
</evidence>
<dbReference type="GO" id="GO:0043139">
    <property type="term" value="F:5'-3' DNA helicase activity"/>
    <property type="evidence" value="ECO:0007669"/>
    <property type="project" value="UniProtKB-EC"/>
</dbReference>
<comment type="catalytic activity">
    <reaction evidence="12 13">
        <text>ATP + H2O = ADP + phosphate + H(+)</text>
        <dbReference type="Rhea" id="RHEA:13065"/>
        <dbReference type="ChEBI" id="CHEBI:15377"/>
        <dbReference type="ChEBI" id="CHEBI:15378"/>
        <dbReference type="ChEBI" id="CHEBI:30616"/>
        <dbReference type="ChEBI" id="CHEBI:43474"/>
        <dbReference type="ChEBI" id="CHEBI:456216"/>
        <dbReference type="EC" id="5.6.2.3"/>
    </reaction>
</comment>
<dbReference type="Gene3D" id="1.10.860.10">
    <property type="entry name" value="DNAb Helicase, Chain A"/>
    <property type="match status" value="1"/>
</dbReference>
<evidence type="ECO:0000256" key="9">
    <source>
        <dbReference type="ARBA" id="ARBA00023125"/>
    </source>
</evidence>
<dbReference type="InterPro" id="IPR007694">
    <property type="entry name" value="DNA_helicase_DnaB-like_C"/>
</dbReference>
<dbReference type="InterPro" id="IPR027417">
    <property type="entry name" value="P-loop_NTPase"/>
</dbReference>
<dbReference type="GO" id="GO:0016887">
    <property type="term" value="F:ATP hydrolysis activity"/>
    <property type="evidence" value="ECO:0007669"/>
    <property type="project" value="RHEA"/>
</dbReference>
<dbReference type="Pfam" id="PF03796">
    <property type="entry name" value="DnaB_C"/>
    <property type="match status" value="1"/>
</dbReference>
<dbReference type="GO" id="GO:0006269">
    <property type="term" value="P:DNA replication, synthesis of primer"/>
    <property type="evidence" value="ECO:0007669"/>
    <property type="project" value="UniProtKB-UniRule"/>
</dbReference>